<dbReference type="EMBL" id="CAFBMW010000026">
    <property type="protein sequence ID" value="CAB4954582.1"/>
    <property type="molecule type" value="Genomic_DNA"/>
</dbReference>
<evidence type="ECO:0000259" key="1">
    <source>
        <dbReference type="SMART" id="SM01012"/>
    </source>
</evidence>
<feature type="domain" description="ANTAR" evidence="1">
    <location>
        <begin position="183"/>
        <end position="238"/>
    </location>
</feature>
<protein>
    <submittedName>
        <fullName evidence="2">Unannotated protein</fullName>
    </submittedName>
</protein>
<gene>
    <name evidence="2" type="ORF">UFOPK3662_02778</name>
</gene>
<proteinExistence type="predicted"/>
<dbReference type="AlphaFoldDB" id="A0A6J7KJW1"/>
<dbReference type="InterPro" id="IPR005561">
    <property type="entry name" value="ANTAR"/>
</dbReference>
<dbReference type="GO" id="GO:0003723">
    <property type="term" value="F:RNA binding"/>
    <property type="evidence" value="ECO:0007669"/>
    <property type="project" value="InterPro"/>
</dbReference>
<accession>A0A6J7KJW1</accession>
<dbReference type="Gene3D" id="3.30.450.40">
    <property type="match status" value="1"/>
</dbReference>
<sequence length="244" mass="25497">MADAERGYDDGMEPIPETLEALDELDPYLDDTPLVDQLRATSDRALAAAPGLVGVSMASRAHDLTFTVVATDQEIAALDAVQYLDSGPCVDAIDLGHGIATSPEGLLSESRWGQFARASAAMGVHSTLTLPVLSEGSVVATVNLYGHAADTFVGRHAALAEVFGAWAPGAVANADLDFSTRTLAEGAPAQLRDTATIDTATGILAAHRDLPVTDARGELDDAARRAGVPVVLLARVLVQLHHER</sequence>
<dbReference type="InterPro" id="IPR029016">
    <property type="entry name" value="GAF-like_dom_sf"/>
</dbReference>
<dbReference type="SUPFAM" id="SSF55781">
    <property type="entry name" value="GAF domain-like"/>
    <property type="match status" value="1"/>
</dbReference>
<name>A0A6J7KJW1_9ZZZZ</name>
<evidence type="ECO:0000313" key="2">
    <source>
        <dbReference type="EMBL" id="CAB4954582.1"/>
    </source>
</evidence>
<organism evidence="2">
    <name type="scientific">freshwater metagenome</name>
    <dbReference type="NCBI Taxonomy" id="449393"/>
    <lineage>
        <taxon>unclassified sequences</taxon>
        <taxon>metagenomes</taxon>
        <taxon>ecological metagenomes</taxon>
    </lineage>
</organism>
<dbReference type="SMART" id="SM01012">
    <property type="entry name" value="ANTAR"/>
    <property type="match status" value="1"/>
</dbReference>
<reference evidence="2" key="1">
    <citation type="submission" date="2020-05" db="EMBL/GenBank/DDBJ databases">
        <authorList>
            <person name="Chiriac C."/>
            <person name="Salcher M."/>
            <person name="Ghai R."/>
            <person name="Kavagutti S V."/>
        </authorList>
    </citation>
    <scope>NUCLEOTIDE SEQUENCE</scope>
</reference>